<sequence>MPPAFELVSRTTAQRNEQQVSILRYQPFGRFQENGPRIIGIFDHDHVLSLKQLVNVPAAGHLSANDAQQQAMAIFEKIDSQYAKGLSFIRVETQRRSFINANGETVIFPVLWTKFGHRNGSYNWVTFGLDGTMIEMEIESLWDYFRGRRATEMWDNDDWVKARQQNGPQLPSPNALA</sequence>
<dbReference type="EMBL" id="AZEU01000240">
    <property type="protein sequence ID" value="KRL41895.1"/>
    <property type="molecule type" value="Genomic_DNA"/>
</dbReference>
<evidence type="ECO:0000313" key="1">
    <source>
        <dbReference type="EMBL" id="KRL41895.1"/>
    </source>
</evidence>
<keyword evidence="2" id="KW-1185">Reference proteome</keyword>
<dbReference type="PATRIC" id="fig|1423769.4.peg.2249"/>
<dbReference type="RefSeq" id="WP_056964676.1">
    <property type="nucleotide sequence ID" value="NZ_AZEU01000240.1"/>
</dbReference>
<name>A0A0R1QB73_9LACO</name>
<reference evidence="1 2" key="1">
    <citation type="journal article" date="2015" name="Genome Announc.">
        <title>Expanding the biotechnology potential of lactobacilli through comparative genomics of 213 strains and associated genera.</title>
        <authorList>
            <person name="Sun Z."/>
            <person name="Harris H.M."/>
            <person name="McCann A."/>
            <person name="Guo C."/>
            <person name="Argimon S."/>
            <person name="Zhang W."/>
            <person name="Yang X."/>
            <person name="Jeffery I.B."/>
            <person name="Cooney J.C."/>
            <person name="Kagawa T.F."/>
            <person name="Liu W."/>
            <person name="Song Y."/>
            <person name="Salvetti E."/>
            <person name="Wrobel A."/>
            <person name="Rasinkangas P."/>
            <person name="Parkhill J."/>
            <person name="Rea M.C."/>
            <person name="O'Sullivan O."/>
            <person name="Ritari J."/>
            <person name="Douillard F.P."/>
            <person name="Paul Ross R."/>
            <person name="Yang R."/>
            <person name="Briner A.E."/>
            <person name="Felis G.E."/>
            <person name="de Vos W.M."/>
            <person name="Barrangou R."/>
            <person name="Klaenhammer T.R."/>
            <person name="Caufield P.W."/>
            <person name="Cui Y."/>
            <person name="Zhang H."/>
            <person name="O'Toole P.W."/>
        </authorList>
    </citation>
    <scope>NUCLEOTIDE SEQUENCE [LARGE SCALE GENOMIC DNA]</scope>
    <source>
        <strain evidence="1 2">DSM 13343</strain>
    </source>
</reference>
<gene>
    <name evidence="1" type="ORF">FD01_GL002092</name>
</gene>
<dbReference type="AlphaFoldDB" id="A0A0R1QB73"/>
<dbReference type="Proteomes" id="UP000051790">
    <property type="component" value="Unassembled WGS sequence"/>
</dbReference>
<accession>A0A0R1QB73</accession>
<organism evidence="1 2">
    <name type="scientific">Lacticaseibacillus manihotivorans DSM 13343 = JCM 12514</name>
    <dbReference type="NCBI Taxonomy" id="1423769"/>
    <lineage>
        <taxon>Bacteria</taxon>
        <taxon>Bacillati</taxon>
        <taxon>Bacillota</taxon>
        <taxon>Bacilli</taxon>
        <taxon>Lactobacillales</taxon>
        <taxon>Lactobacillaceae</taxon>
        <taxon>Lacticaseibacillus</taxon>
    </lineage>
</organism>
<proteinExistence type="predicted"/>
<comment type="caution">
    <text evidence="1">The sequence shown here is derived from an EMBL/GenBank/DDBJ whole genome shotgun (WGS) entry which is preliminary data.</text>
</comment>
<dbReference type="OrthoDB" id="7061608at2"/>
<protein>
    <submittedName>
        <fullName evidence="1">Uncharacterized protein</fullName>
    </submittedName>
</protein>
<evidence type="ECO:0000313" key="2">
    <source>
        <dbReference type="Proteomes" id="UP000051790"/>
    </source>
</evidence>